<dbReference type="AlphaFoldDB" id="A0A381SQF4"/>
<gene>
    <name evidence="2" type="ORF">METZ01_LOCUS59086</name>
</gene>
<dbReference type="EMBL" id="UINC01003427">
    <property type="protein sequence ID" value="SVA06232.1"/>
    <property type="molecule type" value="Genomic_DNA"/>
</dbReference>
<feature type="transmembrane region" description="Helical" evidence="1">
    <location>
        <begin position="20"/>
        <end position="42"/>
    </location>
</feature>
<reference evidence="2" key="1">
    <citation type="submission" date="2018-05" db="EMBL/GenBank/DDBJ databases">
        <authorList>
            <person name="Lanie J.A."/>
            <person name="Ng W.-L."/>
            <person name="Kazmierczak K.M."/>
            <person name="Andrzejewski T.M."/>
            <person name="Davidsen T.M."/>
            <person name="Wayne K.J."/>
            <person name="Tettelin H."/>
            <person name="Glass J.I."/>
            <person name="Rusch D."/>
            <person name="Podicherti R."/>
            <person name="Tsui H.-C.T."/>
            <person name="Winkler M.E."/>
        </authorList>
    </citation>
    <scope>NUCLEOTIDE SEQUENCE</scope>
</reference>
<protein>
    <submittedName>
        <fullName evidence="2">Uncharacterized protein</fullName>
    </submittedName>
</protein>
<keyword evidence="1" id="KW-0472">Membrane</keyword>
<evidence type="ECO:0000313" key="2">
    <source>
        <dbReference type="EMBL" id="SVA06232.1"/>
    </source>
</evidence>
<proteinExistence type="predicted"/>
<keyword evidence="1" id="KW-0812">Transmembrane</keyword>
<name>A0A381SQF4_9ZZZZ</name>
<evidence type="ECO:0000256" key="1">
    <source>
        <dbReference type="SAM" id="Phobius"/>
    </source>
</evidence>
<keyword evidence="1" id="KW-1133">Transmembrane helix</keyword>
<sequence length="234" mass="26539">MVINRTLACFFSTKAFTVLWIYRIPGLLVFTIQIFLIAPSICQGSEIIIRLSEDINYPGDLSVLSETIKLRKVCFLGVDAKGKIDKDFLRLISSGGAPEGNYDVVPPFPDEKWPVKSFTKNGALRLKVTAGSGLNILNLVKKRGLAIHGRDFYPLLDGIVKKKTMINFYNDQLFEGLKNFWGPLRISNWDMGRLADSWIKMNRVAVKWEVRVVKTMPQEIKSFCKPPITKRTPD</sequence>
<organism evidence="2">
    <name type="scientific">marine metagenome</name>
    <dbReference type="NCBI Taxonomy" id="408172"/>
    <lineage>
        <taxon>unclassified sequences</taxon>
        <taxon>metagenomes</taxon>
        <taxon>ecological metagenomes</taxon>
    </lineage>
</organism>
<accession>A0A381SQF4</accession>